<name>A0ABV4EB92_9GAMM</name>
<evidence type="ECO:0008006" key="3">
    <source>
        <dbReference type="Google" id="ProtNLM"/>
    </source>
</evidence>
<accession>A0ABV4EB92</accession>
<evidence type="ECO:0000313" key="1">
    <source>
        <dbReference type="EMBL" id="MEY8772200.1"/>
    </source>
</evidence>
<reference evidence="1 2" key="1">
    <citation type="submission" date="2024-07" db="EMBL/GenBank/DDBJ databases">
        <authorList>
            <person name="Hebao G."/>
        </authorList>
    </citation>
    <scope>NUCLEOTIDE SEQUENCE [LARGE SCALE GENOMIC DNA]</scope>
    <source>
        <strain evidence="1 2">ACCC 02193</strain>
    </source>
</reference>
<proteinExistence type="predicted"/>
<organism evidence="1 2">
    <name type="scientific">Erwinia aeris</name>
    <dbReference type="NCBI Taxonomy" id="3239803"/>
    <lineage>
        <taxon>Bacteria</taxon>
        <taxon>Pseudomonadati</taxon>
        <taxon>Pseudomonadota</taxon>
        <taxon>Gammaproteobacteria</taxon>
        <taxon>Enterobacterales</taxon>
        <taxon>Erwiniaceae</taxon>
        <taxon>Erwinia</taxon>
    </lineage>
</organism>
<dbReference type="EMBL" id="JBGFFX010000011">
    <property type="protein sequence ID" value="MEY8772200.1"/>
    <property type="molecule type" value="Genomic_DNA"/>
</dbReference>
<sequence>MKELTQHEVMQVSGAGYIQEALSSIGSYVGNGLYGLVANTGVELPLIGKVSIGSFYPDLGKDIGSTLGSQAGGMIESLIAGIPLIGGWLNGLLGN</sequence>
<gene>
    <name evidence="1" type="ORF">AB6T85_17485</name>
</gene>
<dbReference type="Proteomes" id="UP001565243">
    <property type="component" value="Unassembled WGS sequence"/>
</dbReference>
<comment type="caution">
    <text evidence="1">The sequence shown here is derived from an EMBL/GenBank/DDBJ whole genome shotgun (WGS) entry which is preliminary data.</text>
</comment>
<protein>
    <recommendedName>
        <fullName evidence="3">Bacteriocin</fullName>
    </recommendedName>
</protein>
<evidence type="ECO:0000313" key="2">
    <source>
        <dbReference type="Proteomes" id="UP001565243"/>
    </source>
</evidence>
<keyword evidence="2" id="KW-1185">Reference proteome</keyword>
<dbReference type="RefSeq" id="WP_253458186.1">
    <property type="nucleotide sequence ID" value="NZ_JBGFFX010000011.1"/>
</dbReference>